<evidence type="ECO:0000256" key="1">
    <source>
        <dbReference type="ARBA" id="ARBA00004141"/>
    </source>
</evidence>
<protein>
    <recommendedName>
        <fullName evidence="16">Pickpocket protein 19</fullName>
    </recommendedName>
</protein>
<evidence type="ECO:0000256" key="11">
    <source>
        <dbReference type="ARBA" id="ARBA00023303"/>
    </source>
</evidence>
<dbReference type="EnsemblMetazoa" id="XM_044459082.1">
    <property type="protein sequence ID" value="XP_044315017.1"/>
    <property type="gene ID" value="LOC108051427"/>
</dbReference>
<keyword evidence="10 12" id="KW-0739">Sodium transport</keyword>
<evidence type="ECO:0000256" key="9">
    <source>
        <dbReference type="ARBA" id="ARBA00023136"/>
    </source>
</evidence>
<keyword evidence="5 12" id="KW-0812">Transmembrane</keyword>
<keyword evidence="6 13" id="KW-1133">Transmembrane helix</keyword>
<dbReference type="PRINTS" id="PR01078">
    <property type="entry name" value="AMINACHANNEL"/>
</dbReference>
<dbReference type="Pfam" id="PF00858">
    <property type="entry name" value="ASC"/>
    <property type="match status" value="1"/>
</dbReference>
<evidence type="ECO:0000256" key="10">
    <source>
        <dbReference type="ARBA" id="ARBA00023201"/>
    </source>
</evidence>
<dbReference type="GeneID" id="108051427"/>
<comment type="subcellular location">
    <subcellularLocation>
        <location evidence="1">Membrane</location>
        <topology evidence="1">Multi-pass membrane protein</topology>
    </subcellularLocation>
</comment>
<organism evidence="14 15">
    <name type="scientific">Drosophila rhopaloa</name>
    <name type="common">Fruit fly</name>
    <dbReference type="NCBI Taxonomy" id="1041015"/>
    <lineage>
        <taxon>Eukaryota</taxon>
        <taxon>Metazoa</taxon>
        <taxon>Ecdysozoa</taxon>
        <taxon>Arthropoda</taxon>
        <taxon>Hexapoda</taxon>
        <taxon>Insecta</taxon>
        <taxon>Pterygota</taxon>
        <taxon>Neoptera</taxon>
        <taxon>Endopterygota</taxon>
        <taxon>Diptera</taxon>
        <taxon>Brachycera</taxon>
        <taxon>Muscomorpha</taxon>
        <taxon>Ephydroidea</taxon>
        <taxon>Drosophilidae</taxon>
        <taxon>Drosophila</taxon>
        <taxon>Sophophora</taxon>
    </lineage>
</organism>
<evidence type="ECO:0000256" key="4">
    <source>
        <dbReference type="ARBA" id="ARBA00022461"/>
    </source>
</evidence>
<evidence type="ECO:0000313" key="15">
    <source>
        <dbReference type="Proteomes" id="UP001652680"/>
    </source>
</evidence>
<dbReference type="InterPro" id="IPR001873">
    <property type="entry name" value="ENaC"/>
</dbReference>
<evidence type="ECO:0008006" key="16">
    <source>
        <dbReference type="Google" id="ProtNLM"/>
    </source>
</evidence>
<evidence type="ECO:0000256" key="7">
    <source>
        <dbReference type="ARBA" id="ARBA00023053"/>
    </source>
</evidence>
<evidence type="ECO:0000256" key="5">
    <source>
        <dbReference type="ARBA" id="ARBA00022692"/>
    </source>
</evidence>
<keyword evidence="3 12" id="KW-0813">Transport</keyword>
<feature type="transmembrane region" description="Helical" evidence="13">
    <location>
        <begin position="77"/>
        <end position="95"/>
    </location>
</feature>
<dbReference type="PANTHER" id="PTHR11690">
    <property type="entry name" value="AMILORIDE-SENSITIVE SODIUM CHANNEL-RELATED"/>
    <property type="match status" value="1"/>
</dbReference>
<keyword evidence="15" id="KW-1185">Reference proteome</keyword>
<keyword evidence="7" id="KW-0915">Sodium</keyword>
<feature type="transmembrane region" description="Helical" evidence="13">
    <location>
        <begin position="489"/>
        <end position="522"/>
    </location>
</feature>
<keyword evidence="11 12" id="KW-0407">Ion channel</keyword>
<keyword evidence="9 13" id="KW-0472">Membrane</keyword>
<sequence length="553" mass="64137">MFYPLELPRPRRPLYWNYKGNNTGLIQTQQDPKNGSRLGKLWCLLLPYLKGYAAESSVHGIRYLADPKMKNYYEIRLIWLLILVTTSIGAIVVYVDLNELYQTVRIQTTIKNTMLPIFRVPFPAIGVCQRNRVNWMLLENGAAEHFLGANVSAAQKDVFIKFFTAAGDPHLSRINEMSNFFSNASLVADLHLLDGLDLREVYMYLQFRCQDLFFSCRWRGNPVNCCEVFEHQFTESGLCFVFNTEISPSSRKRAKEDKYYPLRTPQYGEGSGIDIFLRLNRSLIRPGKRGINVMIKQPQQWSDVVRHVPHEAHTKISLVPRFTVTDERTRSVTPEVRRCIFGDEIDNPQYKNLPGFEYWVGNCRSRCHQEHVIDLCNCSPSIFFPVTDKDNFTVCKASDFKCLYDNRLTFSIERHPEENDFVNNPFKESMICDCFTSCTQLIFERIYSTTSLDYNETNTETGSMRLEIFYQSGWIIQYQTTMRFTFVELLASFGGIIGLFLGASLLSAIELAYYFSIGLYLYINGKRKLKKPEPRIITVPFGQRKITPIKYTH</sequence>
<evidence type="ECO:0000256" key="2">
    <source>
        <dbReference type="ARBA" id="ARBA00007193"/>
    </source>
</evidence>
<evidence type="ECO:0000256" key="3">
    <source>
        <dbReference type="ARBA" id="ARBA00022448"/>
    </source>
</evidence>
<name>A0ABM5J874_DRORH</name>
<proteinExistence type="inferred from homology"/>
<dbReference type="Gene3D" id="2.60.470.10">
    <property type="entry name" value="Acid-sensing ion channels like domains"/>
    <property type="match status" value="1"/>
</dbReference>
<evidence type="ECO:0000313" key="14">
    <source>
        <dbReference type="EnsemblMetazoa" id="XP_044315017.1"/>
    </source>
</evidence>
<evidence type="ECO:0000256" key="12">
    <source>
        <dbReference type="RuleBase" id="RU000679"/>
    </source>
</evidence>
<accession>A0ABM5J874</accession>
<evidence type="ECO:0000256" key="6">
    <source>
        <dbReference type="ARBA" id="ARBA00022989"/>
    </source>
</evidence>
<dbReference type="Proteomes" id="UP001652680">
    <property type="component" value="Unassembled WGS sequence"/>
</dbReference>
<dbReference type="PANTHER" id="PTHR11690:SF288">
    <property type="entry name" value="AMILORIDE-SENSITIVE NA+ CHANNEL-RELATED"/>
    <property type="match status" value="1"/>
</dbReference>
<evidence type="ECO:0000256" key="8">
    <source>
        <dbReference type="ARBA" id="ARBA00023065"/>
    </source>
</evidence>
<keyword evidence="8 12" id="KW-0406">Ion transport</keyword>
<keyword evidence="4 12" id="KW-0894">Sodium channel</keyword>
<comment type="similarity">
    <text evidence="2 12">Belongs to the amiloride-sensitive sodium channel (TC 1.A.6) family.</text>
</comment>
<dbReference type="RefSeq" id="XP_044315017.1">
    <property type="nucleotide sequence ID" value="XM_044459082.1"/>
</dbReference>
<evidence type="ECO:0000256" key="13">
    <source>
        <dbReference type="SAM" id="Phobius"/>
    </source>
</evidence>
<reference evidence="14" key="2">
    <citation type="submission" date="2025-05" db="UniProtKB">
        <authorList>
            <consortium name="EnsemblMetazoa"/>
        </authorList>
    </citation>
    <scope>IDENTIFICATION</scope>
</reference>
<reference evidence="15" key="1">
    <citation type="journal article" date="2021" name="Elife">
        <title>Highly contiguous assemblies of 101 drosophilid genomes.</title>
        <authorList>
            <person name="Kim B.Y."/>
            <person name="Wang J.R."/>
            <person name="Miller D.E."/>
            <person name="Barmina O."/>
            <person name="Delaney E."/>
            <person name="Thompson A."/>
            <person name="Comeault A.A."/>
            <person name="Peede D."/>
            <person name="D'Agostino E.R."/>
            <person name="Pelaez J."/>
            <person name="Aguilar J.M."/>
            <person name="Haji D."/>
            <person name="Matsunaga T."/>
            <person name="Armstrong E.E."/>
            <person name="Zych M."/>
            <person name="Ogawa Y."/>
            <person name="Stamenkovic-Radak M."/>
            <person name="Jelic M."/>
            <person name="Veselinovic M.S."/>
            <person name="Tanaskovic M."/>
            <person name="Eric P."/>
            <person name="Gao J.J."/>
            <person name="Katoh T.K."/>
            <person name="Toda M.J."/>
            <person name="Watabe H."/>
            <person name="Watada M."/>
            <person name="Davis J.S."/>
            <person name="Moyle L.C."/>
            <person name="Manoli G."/>
            <person name="Bertolini E."/>
            <person name="Kostal V."/>
            <person name="Hawley R.S."/>
            <person name="Takahashi A."/>
            <person name="Jones C.D."/>
            <person name="Price D.K."/>
            <person name="Whiteman N."/>
            <person name="Kopp A."/>
            <person name="Matute D.R."/>
            <person name="Petrov D.A."/>
        </authorList>
    </citation>
    <scope>NUCLEOTIDE SEQUENCE [LARGE SCALE GENOMIC DNA]</scope>
</reference>